<protein>
    <submittedName>
        <fullName evidence="1">Uncharacterized protein</fullName>
    </submittedName>
</protein>
<sequence>MHKVIDLPIDQYQTLPFIQAVRTKRDVIVLWMNAIKAYLTNDQADGSAFHATLSLVVMSMSRLFCELASGEKVFSVAFPFFVRNNDEGLSFHSRGGVEIDHRVSSQVLMLIEGNGILEVSDFSAFIDPLIESADIDERLWSFMRELMVAEDGYIRYDWDRTRMSGHLHPEYHLDFYYSSAGTFKLGLEGALDRGRLISILDVGVDCHYLVPAQPPKR</sequence>
<evidence type="ECO:0000313" key="2">
    <source>
        <dbReference type="Proteomes" id="UP000831759"/>
    </source>
</evidence>
<reference evidence="1 2" key="1">
    <citation type="journal article" date="2022" name="Int. J. Syst. Evol. Microbiol.">
        <title>Characterization of Alcaligenes aquatilis as a novel member of heterotrophic nitrifier-aerobic denitrifier and its performance in treating piggery wastewater.</title>
        <authorList>
            <person name="Cao X."/>
            <person name="Zhao B."/>
            <person name="Wu Y."/>
            <person name="Huang J."/>
            <person name="Wang H."/>
            <person name="Sun X."/>
            <person name="Li S."/>
        </authorList>
    </citation>
    <scope>NUCLEOTIDE SEQUENCE [LARGE SCALE GENOMIC DNA]</scope>
    <source>
        <strain evidence="1 2">AS1</strain>
    </source>
</reference>
<dbReference type="Proteomes" id="UP000831759">
    <property type="component" value="Chromosome"/>
</dbReference>
<keyword evidence="2" id="KW-1185">Reference proteome</keyword>
<dbReference type="GeneID" id="96868399"/>
<accession>A0ABY4NJL5</accession>
<proteinExistence type="predicted"/>
<gene>
    <name evidence="1" type="ORF">MTR80_05625</name>
</gene>
<organism evidence="1 2">
    <name type="scientific">Alcaligenes aquatilis</name>
    <dbReference type="NCBI Taxonomy" id="323284"/>
    <lineage>
        <taxon>Bacteria</taxon>
        <taxon>Pseudomonadati</taxon>
        <taxon>Pseudomonadota</taxon>
        <taxon>Betaproteobacteria</taxon>
        <taxon>Burkholderiales</taxon>
        <taxon>Alcaligenaceae</taxon>
        <taxon>Alcaligenes</taxon>
    </lineage>
</organism>
<dbReference type="EMBL" id="CP094619">
    <property type="protein sequence ID" value="UQN37182.1"/>
    <property type="molecule type" value="Genomic_DNA"/>
</dbReference>
<evidence type="ECO:0000313" key="1">
    <source>
        <dbReference type="EMBL" id="UQN37182.1"/>
    </source>
</evidence>
<dbReference type="RefSeq" id="WP_249461737.1">
    <property type="nucleotide sequence ID" value="NZ_CP094619.1"/>
</dbReference>
<name>A0ABY4NJL5_9BURK</name>